<name>A0ABP8EKY4_9MICO</name>
<dbReference type="InterPro" id="IPR051158">
    <property type="entry name" value="Metallophosphoesterase_sf"/>
</dbReference>
<evidence type="ECO:0000313" key="2">
    <source>
        <dbReference type="EMBL" id="GAA4284613.1"/>
    </source>
</evidence>
<dbReference type="Gene3D" id="3.60.21.10">
    <property type="match status" value="1"/>
</dbReference>
<accession>A0ABP8EKY4</accession>
<dbReference type="Pfam" id="PF00149">
    <property type="entry name" value="Metallophos"/>
    <property type="match status" value="1"/>
</dbReference>
<dbReference type="InterPro" id="IPR029052">
    <property type="entry name" value="Metallo-depent_PP-like"/>
</dbReference>
<dbReference type="SUPFAM" id="SSF56300">
    <property type="entry name" value="Metallo-dependent phosphatases"/>
    <property type="match status" value="1"/>
</dbReference>
<dbReference type="PANTHER" id="PTHR31302:SF20">
    <property type="entry name" value="CONSERVED PROTEIN"/>
    <property type="match status" value="1"/>
</dbReference>
<comment type="caution">
    <text evidence="2">The sequence shown here is derived from an EMBL/GenBank/DDBJ whole genome shotgun (WGS) entry which is preliminary data.</text>
</comment>
<evidence type="ECO:0000313" key="3">
    <source>
        <dbReference type="Proteomes" id="UP001501586"/>
    </source>
</evidence>
<dbReference type="InterPro" id="IPR004843">
    <property type="entry name" value="Calcineurin-like_PHP"/>
</dbReference>
<organism evidence="2 3">
    <name type="scientific">Brevibacterium daeguense</name>
    <dbReference type="NCBI Taxonomy" id="909936"/>
    <lineage>
        <taxon>Bacteria</taxon>
        <taxon>Bacillati</taxon>
        <taxon>Actinomycetota</taxon>
        <taxon>Actinomycetes</taxon>
        <taxon>Micrococcales</taxon>
        <taxon>Brevibacteriaceae</taxon>
        <taxon>Brevibacterium</taxon>
    </lineage>
</organism>
<proteinExistence type="predicted"/>
<reference evidence="3" key="1">
    <citation type="journal article" date="2019" name="Int. J. Syst. Evol. Microbiol.">
        <title>The Global Catalogue of Microorganisms (GCM) 10K type strain sequencing project: providing services to taxonomists for standard genome sequencing and annotation.</title>
        <authorList>
            <consortium name="The Broad Institute Genomics Platform"/>
            <consortium name="The Broad Institute Genome Sequencing Center for Infectious Disease"/>
            <person name="Wu L."/>
            <person name="Ma J."/>
        </authorList>
    </citation>
    <scope>NUCLEOTIDE SEQUENCE [LARGE SCALE GENOMIC DNA]</scope>
    <source>
        <strain evidence="3">JCM 17458</strain>
    </source>
</reference>
<protein>
    <submittedName>
        <fullName evidence="2">Metallophosphoesterase</fullName>
    </submittedName>
</protein>
<dbReference type="PANTHER" id="PTHR31302">
    <property type="entry name" value="TRANSMEMBRANE PROTEIN WITH METALLOPHOSPHOESTERASE DOMAIN-RELATED"/>
    <property type="match status" value="1"/>
</dbReference>
<feature type="domain" description="Calcineurin-like phosphoesterase" evidence="1">
    <location>
        <begin position="48"/>
        <end position="233"/>
    </location>
</feature>
<dbReference type="EMBL" id="BAABAZ010000006">
    <property type="protein sequence ID" value="GAA4284613.1"/>
    <property type="molecule type" value="Genomic_DNA"/>
</dbReference>
<evidence type="ECO:0000259" key="1">
    <source>
        <dbReference type="Pfam" id="PF00149"/>
    </source>
</evidence>
<keyword evidence="3" id="KW-1185">Reference proteome</keyword>
<gene>
    <name evidence="2" type="ORF">GCM10022261_21440</name>
</gene>
<sequence length="298" mass="31817">MANPLLAGLGALAAVGAAGGVWAAGIEPHLFRVRRHRLTVLPAGAPVLRVLHVSDLHLASWQHHKKRWVHGLRSLEPDLVVNTGDNMSADLLDDLLDTYGDLLDLPGVFVLGSNDFHAAEMKNPARYLFAPSEAGGERSKPGLPTREMVDAFTARSWLQLDNRDAELTVKGVRISFSGLGDAHMDADRITAGHPAFASGAGVRIGVTHAPYLRTLDAFAEAGADVVFAGHTHGGQLRIPFWGAPVTNCDLDRSRARGVFDHRGTAVEISAGLGFSPYAPVRFACPPEVSLVELAPRTA</sequence>
<dbReference type="RefSeq" id="WP_236862591.1">
    <property type="nucleotide sequence ID" value="NZ_BAABAZ010000006.1"/>
</dbReference>
<dbReference type="Proteomes" id="UP001501586">
    <property type="component" value="Unassembled WGS sequence"/>
</dbReference>